<feature type="domain" description="Prepilin type IV endopeptidase peptidase" evidence="3">
    <location>
        <begin position="65"/>
        <end position="165"/>
    </location>
</feature>
<organism evidence="4 5">
    <name type="scientific">Sulfobacillus benefaciens</name>
    <dbReference type="NCBI Taxonomy" id="453960"/>
    <lineage>
        <taxon>Bacteria</taxon>
        <taxon>Bacillati</taxon>
        <taxon>Bacillota</taxon>
        <taxon>Clostridia</taxon>
        <taxon>Eubacteriales</taxon>
        <taxon>Clostridiales Family XVII. Incertae Sedis</taxon>
        <taxon>Sulfobacillus</taxon>
    </lineage>
</organism>
<dbReference type="GO" id="GO:0006465">
    <property type="term" value="P:signal peptide processing"/>
    <property type="evidence" value="ECO:0007669"/>
    <property type="project" value="TreeGrafter"/>
</dbReference>
<comment type="caution">
    <text evidence="4">The sequence shown here is derived from an EMBL/GenBank/DDBJ whole genome shotgun (WGS) entry which is preliminary data.</text>
</comment>
<dbReference type="InterPro" id="IPR050882">
    <property type="entry name" value="Prepilin_peptidase/N-MTase"/>
</dbReference>
<keyword evidence="2" id="KW-1133">Transmembrane helix</keyword>
<dbReference type="Pfam" id="PF01478">
    <property type="entry name" value="Peptidase_A24"/>
    <property type="match status" value="1"/>
</dbReference>
<dbReference type="Proteomes" id="UP000242699">
    <property type="component" value="Unassembled WGS sequence"/>
</dbReference>
<comment type="similarity">
    <text evidence="1">Belongs to the peptidase A24 family.</text>
</comment>
<dbReference type="InterPro" id="IPR000045">
    <property type="entry name" value="Prepilin_IV_endopep_pep"/>
</dbReference>
<dbReference type="Gene3D" id="1.20.120.1220">
    <property type="match status" value="1"/>
</dbReference>
<dbReference type="AlphaFoldDB" id="A0A2T2XBU6"/>
<reference evidence="4 5" key="1">
    <citation type="journal article" date="2014" name="BMC Genomics">
        <title>Comparison of environmental and isolate Sulfobacillus genomes reveals diverse carbon, sulfur, nitrogen, and hydrogen metabolisms.</title>
        <authorList>
            <person name="Justice N.B."/>
            <person name="Norman A."/>
            <person name="Brown C.T."/>
            <person name="Singh A."/>
            <person name="Thomas B.C."/>
            <person name="Banfield J.F."/>
        </authorList>
    </citation>
    <scope>NUCLEOTIDE SEQUENCE [LARGE SCALE GENOMIC DNA]</scope>
    <source>
        <strain evidence="4">AMDSBA1</strain>
    </source>
</reference>
<keyword evidence="2" id="KW-0472">Membrane</keyword>
<dbReference type="EMBL" id="PXYT01000001">
    <property type="protein sequence ID" value="PSR31916.1"/>
    <property type="molecule type" value="Genomic_DNA"/>
</dbReference>
<feature type="transmembrane region" description="Helical" evidence="2">
    <location>
        <begin position="149"/>
        <end position="171"/>
    </location>
</feature>
<accession>A0A2T2XBU6</accession>
<gene>
    <name evidence="4" type="ORF">C7B43_01460</name>
</gene>
<dbReference type="GO" id="GO:0005886">
    <property type="term" value="C:plasma membrane"/>
    <property type="evidence" value="ECO:0007669"/>
    <property type="project" value="TreeGrafter"/>
</dbReference>
<dbReference type="PANTHER" id="PTHR30487">
    <property type="entry name" value="TYPE 4 PREPILIN-LIKE PROTEINS LEADER PEPTIDE-PROCESSING ENZYME"/>
    <property type="match status" value="1"/>
</dbReference>
<evidence type="ECO:0000313" key="4">
    <source>
        <dbReference type="EMBL" id="PSR31916.1"/>
    </source>
</evidence>
<feature type="transmembrane region" description="Helical" evidence="2">
    <location>
        <begin position="111"/>
        <end position="129"/>
    </location>
</feature>
<evidence type="ECO:0000256" key="1">
    <source>
        <dbReference type="ARBA" id="ARBA00005801"/>
    </source>
</evidence>
<name>A0A2T2XBU6_9FIRM</name>
<sequence length="198" mass="21588">MNNVVLNLWVGLAVGAIMAGFAAYWGLTEHVSWILRGIIAVVVVVLAVTCAWYDGRWDWTGDIYLGIWTVVAYVDWKEQIIPNRWVVATLLWGIISTPWTDALIIHNGLTALGLFLFYVLVYVVSRGGLGLGDVKFAGAQGLVLGWPQGLLASLIGLWAAGIYSLLLLLVFRRPRSQAIALGPFLVLGGFAGLLGVWH</sequence>
<evidence type="ECO:0000313" key="5">
    <source>
        <dbReference type="Proteomes" id="UP000242699"/>
    </source>
</evidence>
<keyword evidence="2" id="KW-0812">Transmembrane</keyword>
<protein>
    <recommendedName>
        <fullName evidence="3">Prepilin type IV endopeptidase peptidase domain-containing protein</fullName>
    </recommendedName>
</protein>
<proteinExistence type="inferred from homology"/>
<feature type="transmembrane region" description="Helical" evidence="2">
    <location>
        <begin position="178"/>
        <end position="197"/>
    </location>
</feature>
<dbReference type="GO" id="GO:0004190">
    <property type="term" value="F:aspartic-type endopeptidase activity"/>
    <property type="evidence" value="ECO:0007669"/>
    <property type="project" value="InterPro"/>
</dbReference>
<evidence type="ECO:0000259" key="3">
    <source>
        <dbReference type="Pfam" id="PF01478"/>
    </source>
</evidence>
<dbReference type="PANTHER" id="PTHR30487:SF0">
    <property type="entry name" value="PREPILIN LEADER PEPTIDASE_N-METHYLTRANSFERASE-RELATED"/>
    <property type="match status" value="1"/>
</dbReference>
<feature type="transmembrane region" description="Helical" evidence="2">
    <location>
        <begin position="6"/>
        <end position="27"/>
    </location>
</feature>
<evidence type="ECO:0000256" key="2">
    <source>
        <dbReference type="SAM" id="Phobius"/>
    </source>
</evidence>
<feature type="transmembrane region" description="Helical" evidence="2">
    <location>
        <begin position="34"/>
        <end position="55"/>
    </location>
</feature>